<organism evidence="1 2">
    <name type="scientific">Panicum hallii var. hallii</name>
    <dbReference type="NCBI Taxonomy" id="1504633"/>
    <lineage>
        <taxon>Eukaryota</taxon>
        <taxon>Viridiplantae</taxon>
        <taxon>Streptophyta</taxon>
        <taxon>Embryophyta</taxon>
        <taxon>Tracheophyta</taxon>
        <taxon>Spermatophyta</taxon>
        <taxon>Magnoliopsida</taxon>
        <taxon>Liliopsida</taxon>
        <taxon>Poales</taxon>
        <taxon>Poaceae</taxon>
        <taxon>PACMAD clade</taxon>
        <taxon>Panicoideae</taxon>
        <taxon>Panicodae</taxon>
        <taxon>Paniceae</taxon>
        <taxon>Panicinae</taxon>
        <taxon>Panicum</taxon>
        <taxon>Panicum sect. Panicum</taxon>
    </lineage>
</organism>
<sequence length="127" mass="14508">MATRPRALRRPLARWHLCRQIPQAAHHGVSHRRRRRFPTHRIMETCRQPLLMAWRAARPCFDLAGRGASMRPSLFTTTGSPSPIVRCMSSLACKDPHQVTLPHIGWSRGCAHLEIRTTERSTTVRVA</sequence>
<keyword evidence="2" id="KW-1185">Reference proteome</keyword>
<gene>
    <name evidence="1" type="ORF">GQ55_1G113700</name>
</gene>
<accession>A0A2T7F4L1</accession>
<dbReference type="OrthoDB" id="10547442at2759"/>
<reference evidence="1 2" key="1">
    <citation type="submission" date="2018-04" db="EMBL/GenBank/DDBJ databases">
        <title>WGS assembly of Panicum hallii var. hallii HAL2.</title>
        <authorList>
            <person name="Lovell J."/>
            <person name="Jenkins J."/>
            <person name="Lowry D."/>
            <person name="Mamidi S."/>
            <person name="Sreedasyam A."/>
            <person name="Weng X."/>
            <person name="Barry K."/>
            <person name="Bonette J."/>
            <person name="Campitelli B."/>
            <person name="Daum C."/>
            <person name="Gordon S."/>
            <person name="Gould B."/>
            <person name="Lipzen A."/>
            <person name="MacQueen A."/>
            <person name="Palacio-Mejia J."/>
            <person name="Plott C."/>
            <person name="Shakirov E."/>
            <person name="Shu S."/>
            <person name="Yoshinaga Y."/>
            <person name="Zane M."/>
            <person name="Rokhsar D."/>
            <person name="Grimwood J."/>
            <person name="Schmutz J."/>
            <person name="Juenger T."/>
        </authorList>
    </citation>
    <scope>NUCLEOTIDE SEQUENCE [LARGE SCALE GENOMIC DNA]</scope>
    <source>
        <strain evidence="2">cv. HAL2</strain>
    </source>
</reference>
<dbReference type="EMBL" id="CM009749">
    <property type="protein sequence ID" value="PUZ75017.1"/>
    <property type="molecule type" value="Genomic_DNA"/>
</dbReference>
<name>A0A2T7F4L1_9POAL</name>
<dbReference type="Proteomes" id="UP000244336">
    <property type="component" value="Chromosome 1"/>
</dbReference>
<dbReference type="AlphaFoldDB" id="A0A2T7F4L1"/>
<proteinExistence type="predicted"/>
<protein>
    <submittedName>
        <fullName evidence="1">Uncharacterized protein</fullName>
    </submittedName>
</protein>
<dbReference type="Gramene" id="PUZ75017">
    <property type="protein sequence ID" value="PUZ75017"/>
    <property type="gene ID" value="GQ55_1G113700"/>
</dbReference>
<evidence type="ECO:0000313" key="2">
    <source>
        <dbReference type="Proteomes" id="UP000244336"/>
    </source>
</evidence>
<evidence type="ECO:0000313" key="1">
    <source>
        <dbReference type="EMBL" id="PUZ75017.1"/>
    </source>
</evidence>